<evidence type="ECO:0000256" key="4">
    <source>
        <dbReference type="ARBA" id="ARBA00023239"/>
    </source>
</evidence>
<dbReference type="GO" id="GO:0046872">
    <property type="term" value="F:metal ion binding"/>
    <property type="evidence" value="ECO:0007669"/>
    <property type="project" value="UniProtKB-KW"/>
</dbReference>
<proteinExistence type="inferred from homology"/>
<name>A0A2A2GJS4_9RHOB</name>
<keyword evidence="3" id="KW-0862">Zinc</keyword>
<evidence type="ECO:0000313" key="6">
    <source>
        <dbReference type="EMBL" id="PAU97012.1"/>
    </source>
</evidence>
<dbReference type="SUPFAM" id="SSF51316">
    <property type="entry name" value="Mss4-like"/>
    <property type="match status" value="1"/>
</dbReference>
<dbReference type="GO" id="GO:0016846">
    <property type="term" value="F:carbon-sulfur lyase activity"/>
    <property type="evidence" value="ECO:0007669"/>
    <property type="project" value="InterPro"/>
</dbReference>
<keyword evidence="2" id="KW-0479">Metal-binding</keyword>
<comment type="similarity">
    <text evidence="1">Belongs to the Gfa family.</text>
</comment>
<evidence type="ECO:0000256" key="3">
    <source>
        <dbReference type="ARBA" id="ARBA00022833"/>
    </source>
</evidence>
<comment type="caution">
    <text evidence="6">The sequence shown here is derived from an EMBL/GenBank/DDBJ whole genome shotgun (WGS) entry which is preliminary data.</text>
</comment>
<evidence type="ECO:0000256" key="2">
    <source>
        <dbReference type="ARBA" id="ARBA00022723"/>
    </source>
</evidence>
<dbReference type="RefSeq" id="WP_095640386.1">
    <property type="nucleotide sequence ID" value="NZ_NSJZ01000008.1"/>
</dbReference>
<accession>A0A2A2GJS4</accession>
<protein>
    <submittedName>
        <fullName evidence="6">Aldehyde-activating protein</fullName>
    </submittedName>
</protein>
<dbReference type="InterPro" id="IPR011057">
    <property type="entry name" value="Mss4-like_sf"/>
</dbReference>
<dbReference type="Gene3D" id="3.90.1590.10">
    <property type="entry name" value="glutathione-dependent formaldehyde- activating enzyme (gfa)"/>
    <property type="match status" value="1"/>
</dbReference>
<dbReference type="PANTHER" id="PTHR33337:SF40">
    <property type="entry name" value="CENP-V_GFA DOMAIN-CONTAINING PROTEIN-RELATED"/>
    <property type="match status" value="1"/>
</dbReference>
<dbReference type="EMBL" id="NSJZ01000008">
    <property type="protein sequence ID" value="PAU97012.1"/>
    <property type="molecule type" value="Genomic_DNA"/>
</dbReference>
<keyword evidence="7" id="KW-1185">Reference proteome</keyword>
<dbReference type="AlphaFoldDB" id="A0A2A2GJS4"/>
<sequence length="144" mass="15356">MSSEGSEISGACLCGAVTFAGRLTSEPVGACHCSQCRRWSGHFWAGAELRDPAIEGEPLRWFRSSEDAERGFCAACGSSLFWRETGSRRTVVSAGAITPPTGLRLEGHIYVADKGDYYDIADGLPQQAQSRRRVAPAAFAAPSG</sequence>
<dbReference type="Proteomes" id="UP000218023">
    <property type="component" value="Unassembled WGS sequence"/>
</dbReference>
<feature type="domain" description="CENP-V/GFA" evidence="5">
    <location>
        <begin position="8"/>
        <end position="119"/>
    </location>
</feature>
<gene>
    <name evidence="6" type="ORF">CK240_10970</name>
</gene>
<dbReference type="InterPro" id="IPR006913">
    <property type="entry name" value="CENP-V/GFA"/>
</dbReference>
<dbReference type="OrthoDB" id="9807246at2"/>
<organism evidence="6 7">
    <name type="scientific">Paracoccus salipaludis</name>
    <dbReference type="NCBI Taxonomy" id="2032623"/>
    <lineage>
        <taxon>Bacteria</taxon>
        <taxon>Pseudomonadati</taxon>
        <taxon>Pseudomonadota</taxon>
        <taxon>Alphaproteobacteria</taxon>
        <taxon>Rhodobacterales</taxon>
        <taxon>Paracoccaceae</taxon>
        <taxon>Paracoccus</taxon>
    </lineage>
</organism>
<keyword evidence="4" id="KW-0456">Lyase</keyword>
<evidence type="ECO:0000256" key="1">
    <source>
        <dbReference type="ARBA" id="ARBA00005495"/>
    </source>
</evidence>
<reference evidence="6 7" key="1">
    <citation type="submission" date="2017-09" db="EMBL/GenBank/DDBJ databases">
        <title>Paracoccus alkalisoli sp. nov., isolated from saline alkaline soil.</title>
        <authorList>
            <person name="Dong X."/>
            <person name="Zhang G."/>
        </authorList>
    </citation>
    <scope>NUCLEOTIDE SEQUENCE [LARGE SCALE GENOMIC DNA]</scope>
    <source>
        <strain evidence="6 7">WN007</strain>
    </source>
</reference>
<dbReference type="PANTHER" id="PTHR33337">
    <property type="entry name" value="GFA DOMAIN-CONTAINING PROTEIN"/>
    <property type="match status" value="1"/>
</dbReference>
<dbReference type="PROSITE" id="PS51891">
    <property type="entry name" value="CENP_V_GFA"/>
    <property type="match status" value="1"/>
</dbReference>
<evidence type="ECO:0000259" key="5">
    <source>
        <dbReference type="PROSITE" id="PS51891"/>
    </source>
</evidence>
<dbReference type="Pfam" id="PF04828">
    <property type="entry name" value="GFA"/>
    <property type="match status" value="1"/>
</dbReference>
<evidence type="ECO:0000313" key="7">
    <source>
        <dbReference type="Proteomes" id="UP000218023"/>
    </source>
</evidence>